<evidence type="ECO:0000313" key="8">
    <source>
        <dbReference type="Proteomes" id="UP001652700"/>
    </source>
</evidence>
<dbReference type="Proteomes" id="UP001652700">
    <property type="component" value="Unplaced"/>
</dbReference>
<feature type="region of interest" description="Disordered" evidence="5">
    <location>
        <begin position="49"/>
        <end position="83"/>
    </location>
</feature>
<dbReference type="EnsemblMetazoa" id="XM_050651914.1">
    <property type="protein sequence ID" value="XP_050507871.1"/>
    <property type="gene ID" value="LOC114331576"/>
</dbReference>
<dbReference type="SUPFAM" id="SSF53098">
    <property type="entry name" value="Ribonuclease H-like"/>
    <property type="match status" value="1"/>
</dbReference>
<evidence type="ECO:0000256" key="4">
    <source>
        <dbReference type="PROSITE-ProRule" id="PRU00027"/>
    </source>
</evidence>
<proteinExistence type="predicted"/>
<evidence type="ECO:0000256" key="2">
    <source>
        <dbReference type="ARBA" id="ARBA00022771"/>
    </source>
</evidence>
<evidence type="ECO:0000313" key="7">
    <source>
        <dbReference type="EnsemblMetazoa" id="XP_050507871.1"/>
    </source>
</evidence>
<evidence type="ECO:0000256" key="3">
    <source>
        <dbReference type="ARBA" id="ARBA00022833"/>
    </source>
</evidence>
<dbReference type="RefSeq" id="XP_050507871.1">
    <property type="nucleotide sequence ID" value="XM_050651914.1"/>
</dbReference>
<protein>
    <recommendedName>
        <fullName evidence="6">BED-type domain-containing protein</fullName>
    </recommendedName>
</protein>
<feature type="compositionally biased region" description="Polar residues" evidence="5">
    <location>
        <begin position="72"/>
        <end position="81"/>
    </location>
</feature>
<feature type="compositionally biased region" description="Basic residues" evidence="5">
    <location>
        <begin position="49"/>
        <end position="63"/>
    </location>
</feature>
<evidence type="ECO:0000259" key="6">
    <source>
        <dbReference type="PROSITE" id="PS50808"/>
    </source>
</evidence>
<dbReference type="PROSITE" id="PS50808">
    <property type="entry name" value="ZF_BED"/>
    <property type="match status" value="1"/>
</dbReference>
<dbReference type="PANTHER" id="PTHR47501">
    <property type="entry name" value="TRANSPOSASE-RELATED"/>
    <property type="match status" value="1"/>
</dbReference>
<sequence length="632" mass="73239">MKNDNDVEANCQLCFPIIKKISGSLNSSSNFIRHIKRVHPEKLEEYKRYKQSKRNSKLNKRCHTITDPEGPSTASTSASSHKQPRLMQTLLGSGNVRVDQANFEKRVVNFILGTMSAINIIEHESFLAFFQGMNVKVPSRKTIMKKINQNYNENMCHIRDKLRNTRFLRTTADIWCNKKRSFLGVTVHWIEENLVRGSAAIACKRFKGAHTYRHIGEMLENINLQFGLTEKIVGTITDNGSNFVKAFEQYHITNDEEEAINADDIFQVININEEKDTELLENDDMDVDSAEQFTLRKHFRCASHTLNLIATTDYKNLIKENAVLRKRHTAAFQKCNLLWNKANRPKSNEIIQNILGHTLSRPGITRWNSLYDSVKQILKEKVKLNTLFKKLELEPFKGTELLFLEDYCMVMEPLAHTLDFLQGEHANNSFFGFLLPSLLSLINKYEKKVAVHTTYKYGGEYIAKMCLDNLRRRFADILSLNCKEIVIAAVLIPQFKFRWYNIVKYPTYTKEDIKKFIIDAARDLDDSNYDFLSDESDTTNLDQFFDFSDDKVKVQPPILNNDSEMARNPSQSSSVPKSKTSSKIELELLRYLEDKRNNIHIINEYPTPRRSGLTDENFEILVLCKANQKKYF</sequence>
<keyword evidence="2 4" id="KW-0863">Zinc-finger</keyword>
<keyword evidence="1" id="KW-0479">Metal-binding</keyword>
<feature type="region of interest" description="Disordered" evidence="5">
    <location>
        <begin position="559"/>
        <end position="581"/>
    </location>
</feature>
<reference evidence="7" key="1">
    <citation type="submission" date="2025-05" db="UniProtKB">
        <authorList>
            <consortium name="EnsemblMetazoa"/>
        </authorList>
    </citation>
    <scope>IDENTIFICATION</scope>
</reference>
<dbReference type="InterPro" id="IPR012337">
    <property type="entry name" value="RNaseH-like_sf"/>
</dbReference>
<feature type="compositionally biased region" description="Low complexity" evidence="5">
    <location>
        <begin position="570"/>
        <end position="581"/>
    </location>
</feature>
<feature type="domain" description="BED-type" evidence="6">
    <location>
        <begin position="1"/>
        <end position="46"/>
    </location>
</feature>
<name>A0ABM5KCF1_DIAVI</name>
<evidence type="ECO:0000256" key="5">
    <source>
        <dbReference type="SAM" id="MobiDB-lite"/>
    </source>
</evidence>
<dbReference type="GeneID" id="114331576"/>
<evidence type="ECO:0000256" key="1">
    <source>
        <dbReference type="ARBA" id="ARBA00022723"/>
    </source>
</evidence>
<organism evidence="7 8">
    <name type="scientific">Diabrotica virgifera virgifera</name>
    <name type="common">western corn rootworm</name>
    <dbReference type="NCBI Taxonomy" id="50390"/>
    <lineage>
        <taxon>Eukaryota</taxon>
        <taxon>Metazoa</taxon>
        <taxon>Ecdysozoa</taxon>
        <taxon>Arthropoda</taxon>
        <taxon>Hexapoda</taxon>
        <taxon>Insecta</taxon>
        <taxon>Pterygota</taxon>
        <taxon>Neoptera</taxon>
        <taxon>Endopterygota</taxon>
        <taxon>Coleoptera</taxon>
        <taxon>Polyphaga</taxon>
        <taxon>Cucujiformia</taxon>
        <taxon>Chrysomeloidea</taxon>
        <taxon>Chrysomelidae</taxon>
        <taxon>Galerucinae</taxon>
        <taxon>Diabroticina</taxon>
        <taxon>Diabroticites</taxon>
        <taxon>Diabrotica</taxon>
    </lineage>
</organism>
<dbReference type="InterPro" id="IPR003656">
    <property type="entry name" value="Znf_BED"/>
</dbReference>
<dbReference type="PANTHER" id="PTHR47501:SF5">
    <property type="entry name" value="HAT C-TERMINAL DIMERISATION DOMAIN-CONTAINING PROTEIN"/>
    <property type="match status" value="1"/>
</dbReference>
<keyword evidence="8" id="KW-1185">Reference proteome</keyword>
<keyword evidence="3" id="KW-0862">Zinc</keyword>
<accession>A0ABM5KCF1</accession>